<gene>
    <name evidence="2" type="ORF">GQ607_005954</name>
</gene>
<reference evidence="2 3" key="1">
    <citation type="submission" date="2019-12" db="EMBL/GenBank/DDBJ databases">
        <title>A genome sequence resource for the geographically widespread anthracnose pathogen Colletotrichum asianum.</title>
        <authorList>
            <person name="Meng Y."/>
        </authorList>
    </citation>
    <scope>NUCLEOTIDE SEQUENCE [LARGE SCALE GENOMIC DNA]</scope>
    <source>
        <strain evidence="2 3">ICMP 18580</strain>
    </source>
</reference>
<feature type="compositionally biased region" description="Basic residues" evidence="1">
    <location>
        <begin position="93"/>
        <end position="106"/>
    </location>
</feature>
<dbReference type="EMBL" id="WOWK01000027">
    <property type="protein sequence ID" value="KAF0326896.1"/>
    <property type="molecule type" value="Genomic_DNA"/>
</dbReference>
<dbReference type="PROSITE" id="PS51257">
    <property type="entry name" value="PROKAR_LIPOPROTEIN"/>
    <property type="match status" value="1"/>
</dbReference>
<accession>A0A8H3WDN6</accession>
<dbReference type="Proteomes" id="UP000434172">
    <property type="component" value="Unassembled WGS sequence"/>
</dbReference>
<dbReference type="OrthoDB" id="10452249at2759"/>
<name>A0A8H3WDN6_9PEZI</name>
<comment type="caution">
    <text evidence="2">The sequence shown here is derived from an EMBL/GenBank/DDBJ whole genome shotgun (WGS) entry which is preliminary data.</text>
</comment>
<keyword evidence="3" id="KW-1185">Reference proteome</keyword>
<evidence type="ECO:0000313" key="3">
    <source>
        <dbReference type="Proteomes" id="UP000434172"/>
    </source>
</evidence>
<protein>
    <submittedName>
        <fullName evidence="2">Uncharacterized protein</fullName>
    </submittedName>
</protein>
<evidence type="ECO:0000313" key="2">
    <source>
        <dbReference type="EMBL" id="KAF0326896.1"/>
    </source>
</evidence>
<evidence type="ECO:0000256" key="1">
    <source>
        <dbReference type="SAM" id="MobiDB-lite"/>
    </source>
</evidence>
<dbReference type="AlphaFoldDB" id="A0A8H3WDN6"/>
<organism evidence="2 3">
    <name type="scientific">Colletotrichum asianum</name>
    <dbReference type="NCBI Taxonomy" id="702518"/>
    <lineage>
        <taxon>Eukaryota</taxon>
        <taxon>Fungi</taxon>
        <taxon>Dikarya</taxon>
        <taxon>Ascomycota</taxon>
        <taxon>Pezizomycotina</taxon>
        <taxon>Sordariomycetes</taxon>
        <taxon>Hypocreomycetidae</taxon>
        <taxon>Glomerellales</taxon>
        <taxon>Glomerellaceae</taxon>
        <taxon>Colletotrichum</taxon>
        <taxon>Colletotrichum gloeosporioides species complex</taxon>
    </lineage>
</organism>
<feature type="non-terminal residue" evidence="2">
    <location>
        <position position="1"/>
    </location>
</feature>
<sequence>MRYGFDSLGAGLGVTACSHSQTPGNRHRDAENGDDPGWAFDKPELAVKVKRVLRSCGAKRPASTEASDSMRVSPRFQASEMQHAGRAAELRSHRSISPRKARRRHSAPGIGPDAISTSLLKAGMCSNKRVLELLRPWP</sequence>
<feature type="region of interest" description="Disordered" evidence="1">
    <location>
        <begin position="14"/>
        <end position="41"/>
    </location>
</feature>
<feature type="region of interest" description="Disordered" evidence="1">
    <location>
        <begin position="57"/>
        <end position="115"/>
    </location>
</feature>
<proteinExistence type="predicted"/>